<dbReference type="InterPro" id="IPR036388">
    <property type="entry name" value="WH-like_DNA-bd_sf"/>
</dbReference>
<sequence>MNDEYGEVVIKQKNNLHHPSADAAPRCHPLFITDLAIRVVKHDPLNLTDRAAMGGGMLNVPVDPAECPFHNPCIYTPLNWVKSSFDSSAGSPMSDNPDMPSHAPAESPVATLDPLVINPGRLSILLALTSNPAGVEFVDLRHRTRLTDGNLASHARRLADAGLIDIEKEFRAGKPVTTYLLTPSGKASLQSHVNGLMSAVAGKAEPIQRIAPIRVDNSHSEDDWVD</sequence>
<name>A0A7M2X3B2_9BACT</name>
<accession>A0A7M2X3B2</accession>
<dbReference type="Gene3D" id="1.10.10.10">
    <property type="entry name" value="Winged helix-like DNA-binding domain superfamily/Winged helix DNA-binding domain"/>
    <property type="match status" value="1"/>
</dbReference>
<dbReference type="SUPFAM" id="SSF46785">
    <property type="entry name" value="Winged helix' DNA-binding domain"/>
    <property type="match status" value="1"/>
</dbReference>
<dbReference type="PANTHER" id="PTHR37318">
    <property type="entry name" value="BSL7504 PROTEIN"/>
    <property type="match status" value="1"/>
</dbReference>
<dbReference type="GO" id="GO:0006355">
    <property type="term" value="P:regulation of DNA-templated transcription"/>
    <property type="evidence" value="ECO:0007669"/>
    <property type="project" value="UniProtKB-ARBA"/>
</dbReference>
<reference evidence="3 4" key="1">
    <citation type="submission" date="2020-10" db="EMBL/GenBank/DDBJ databases">
        <title>Wide distribution of Phycisphaera-like planctomycetes from WD2101 soil group in peatlands and genome analysis of the first cultivated representative.</title>
        <authorList>
            <person name="Dedysh S.N."/>
            <person name="Beletsky A.V."/>
            <person name="Ivanova A."/>
            <person name="Kulichevskaya I.S."/>
            <person name="Suzina N.E."/>
            <person name="Philippov D.A."/>
            <person name="Rakitin A.L."/>
            <person name="Mardanov A.V."/>
            <person name="Ravin N.V."/>
        </authorList>
    </citation>
    <scope>NUCLEOTIDE SEQUENCE [LARGE SCALE GENOMIC DNA]</scope>
    <source>
        <strain evidence="3 4">M1803</strain>
    </source>
</reference>
<dbReference type="CDD" id="cd00090">
    <property type="entry name" value="HTH_ARSR"/>
    <property type="match status" value="1"/>
</dbReference>
<dbReference type="RefSeq" id="WP_206295601.1">
    <property type="nucleotide sequence ID" value="NZ_CP063458.1"/>
</dbReference>
<dbReference type="KEGG" id="hbs:IPV69_13280"/>
<evidence type="ECO:0000313" key="3">
    <source>
        <dbReference type="EMBL" id="QOV92267.1"/>
    </source>
</evidence>
<protein>
    <submittedName>
        <fullName evidence="3">Transcriptional regulator</fullName>
    </submittedName>
</protein>
<dbReference type="InterPro" id="IPR027395">
    <property type="entry name" value="WH_DNA-bd_dom"/>
</dbReference>
<dbReference type="Proteomes" id="UP000593765">
    <property type="component" value="Chromosome"/>
</dbReference>
<feature type="domain" description="Winged helix DNA-binding" evidence="2">
    <location>
        <begin position="121"/>
        <end position="199"/>
    </location>
</feature>
<dbReference type="Pfam" id="PF13601">
    <property type="entry name" value="HTH_34"/>
    <property type="match status" value="1"/>
</dbReference>
<keyword evidence="4" id="KW-1185">Reference proteome</keyword>
<dbReference type="InterPro" id="IPR011991">
    <property type="entry name" value="ArsR-like_HTH"/>
</dbReference>
<feature type="region of interest" description="Disordered" evidence="1">
    <location>
        <begin position="86"/>
        <end position="107"/>
    </location>
</feature>
<dbReference type="InterPro" id="IPR036390">
    <property type="entry name" value="WH_DNA-bd_sf"/>
</dbReference>
<dbReference type="PANTHER" id="PTHR37318:SF1">
    <property type="entry name" value="BSL7504 PROTEIN"/>
    <property type="match status" value="1"/>
</dbReference>
<organism evidence="3 4">
    <name type="scientific">Humisphaera borealis</name>
    <dbReference type="NCBI Taxonomy" id="2807512"/>
    <lineage>
        <taxon>Bacteria</taxon>
        <taxon>Pseudomonadati</taxon>
        <taxon>Planctomycetota</taxon>
        <taxon>Phycisphaerae</taxon>
        <taxon>Tepidisphaerales</taxon>
        <taxon>Tepidisphaeraceae</taxon>
        <taxon>Humisphaera</taxon>
    </lineage>
</organism>
<dbReference type="EMBL" id="CP063458">
    <property type="protein sequence ID" value="QOV92267.1"/>
    <property type="molecule type" value="Genomic_DNA"/>
</dbReference>
<evidence type="ECO:0000256" key="1">
    <source>
        <dbReference type="SAM" id="MobiDB-lite"/>
    </source>
</evidence>
<evidence type="ECO:0000313" key="4">
    <source>
        <dbReference type="Proteomes" id="UP000593765"/>
    </source>
</evidence>
<evidence type="ECO:0000259" key="2">
    <source>
        <dbReference type="Pfam" id="PF13601"/>
    </source>
</evidence>
<dbReference type="AlphaFoldDB" id="A0A7M2X3B2"/>
<gene>
    <name evidence="3" type="ORF">IPV69_13280</name>
</gene>
<proteinExistence type="predicted"/>